<sequence length="60" mass="7175">MIVEMTETKDDINNDYDYYKWAILVSFDLLILIGHIYLFTNENNDNKVEKKLAIIIQIHE</sequence>
<organism evidence="2 3">
    <name type="scientific">Dermatophagoides pteronyssinus</name>
    <name type="common">European house dust mite</name>
    <dbReference type="NCBI Taxonomy" id="6956"/>
    <lineage>
        <taxon>Eukaryota</taxon>
        <taxon>Metazoa</taxon>
        <taxon>Ecdysozoa</taxon>
        <taxon>Arthropoda</taxon>
        <taxon>Chelicerata</taxon>
        <taxon>Arachnida</taxon>
        <taxon>Acari</taxon>
        <taxon>Acariformes</taxon>
        <taxon>Sarcoptiformes</taxon>
        <taxon>Astigmata</taxon>
        <taxon>Psoroptidia</taxon>
        <taxon>Analgoidea</taxon>
        <taxon>Pyroglyphidae</taxon>
        <taxon>Dermatophagoidinae</taxon>
        <taxon>Dermatophagoides</taxon>
    </lineage>
</organism>
<keyword evidence="1" id="KW-0812">Transmembrane</keyword>
<reference evidence="2 3" key="2">
    <citation type="journal article" date="2022" name="Mol. Biol. Evol.">
        <title>Comparative Genomics Reveals Insights into the Divergent Evolution of Astigmatic Mites and Household Pest Adaptations.</title>
        <authorList>
            <person name="Xiong Q."/>
            <person name="Wan A.T."/>
            <person name="Liu X."/>
            <person name="Fung C.S."/>
            <person name="Xiao X."/>
            <person name="Malainual N."/>
            <person name="Hou J."/>
            <person name="Wang L."/>
            <person name="Wang M."/>
            <person name="Yang K.Y."/>
            <person name="Cui Y."/>
            <person name="Leung E.L."/>
            <person name="Nong W."/>
            <person name="Shin S.K."/>
            <person name="Au S.W."/>
            <person name="Jeong K.Y."/>
            <person name="Chew F.T."/>
            <person name="Hui J.H."/>
            <person name="Leung T.F."/>
            <person name="Tungtrongchitr A."/>
            <person name="Zhong N."/>
            <person name="Liu Z."/>
            <person name="Tsui S.K."/>
        </authorList>
    </citation>
    <scope>NUCLEOTIDE SEQUENCE [LARGE SCALE GENOMIC DNA]</scope>
    <source>
        <strain evidence="2">Derp</strain>
    </source>
</reference>
<evidence type="ECO:0000313" key="3">
    <source>
        <dbReference type="Proteomes" id="UP000887458"/>
    </source>
</evidence>
<dbReference type="EMBL" id="NJHN03000036">
    <property type="protein sequence ID" value="KAH9422697.1"/>
    <property type="molecule type" value="Genomic_DNA"/>
</dbReference>
<keyword evidence="1" id="KW-1133">Transmembrane helix</keyword>
<reference evidence="2 3" key="1">
    <citation type="journal article" date="2018" name="J. Allergy Clin. Immunol.">
        <title>High-quality assembly of Dermatophagoides pteronyssinus genome and transcriptome reveals a wide range of novel allergens.</title>
        <authorList>
            <person name="Liu X.Y."/>
            <person name="Yang K.Y."/>
            <person name="Wang M.Q."/>
            <person name="Kwok J.S."/>
            <person name="Zeng X."/>
            <person name="Yang Z."/>
            <person name="Xiao X.J."/>
            <person name="Lau C.P."/>
            <person name="Li Y."/>
            <person name="Huang Z.M."/>
            <person name="Ba J.G."/>
            <person name="Yim A.K."/>
            <person name="Ouyang C.Y."/>
            <person name="Ngai S.M."/>
            <person name="Chan T.F."/>
            <person name="Leung E.L."/>
            <person name="Liu L."/>
            <person name="Liu Z.G."/>
            <person name="Tsui S.K."/>
        </authorList>
    </citation>
    <scope>NUCLEOTIDE SEQUENCE [LARGE SCALE GENOMIC DNA]</scope>
    <source>
        <strain evidence="2">Derp</strain>
    </source>
</reference>
<proteinExistence type="predicted"/>
<protein>
    <submittedName>
        <fullName evidence="2">Uncharacterized protein</fullName>
    </submittedName>
</protein>
<comment type="caution">
    <text evidence="2">The sequence shown here is derived from an EMBL/GenBank/DDBJ whole genome shotgun (WGS) entry which is preliminary data.</text>
</comment>
<evidence type="ECO:0000256" key="1">
    <source>
        <dbReference type="SAM" id="Phobius"/>
    </source>
</evidence>
<name>A0ABQ8JJT0_DERPT</name>
<accession>A0ABQ8JJT0</accession>
<keyword evidence="3" id="KW-1185">Reference proteome</keyword>
<dbReference type="Proteomes" id="UP000887458">
    <property type="component" value="Unassembled WGS sequence"/>
</dbReference>
<keyword evidence="1" id="KW-0472">Membrane</keyword>
<feature type="transmembrane region" description="Helical" evidence="1">
    <location>
        <begin position="18"/>
        <end position="40"/>
    </location>
</feature>
<gene>
    <name evidence="2" type="ORF">DERP_003374</name>
</gene>
<evidence type="ECO:0000313" key="2">
    <source>
        <dbReference type="EMBL" id="KAH9422697.1"/>
    </source>
</evidence>